<dbReference type="InterPro" id="IPR003661">
    <property type="entry name" value="HisK_dim/P_dom"/>
</dbReference>
<dbReference type="Pfam" id="PF13426">
    <property type="entry name" value="PAS_9"/>
    <property type="match status" value="1"/>
</dbReference>
<reference evidence="9" key="2">
    <citation type="submission" date="2020-01" db="EMBL/GenBank/DDBJ databases">
        <authorList>
            <person name="Campanaro S."/>
        </authorList>
    </citation>
    <scope>NUCLEOTIDE SEQUENCE</scope>
    <source>
        <strain evidence="9">AS06rmzACSIP_7</strain>
    </source>
</reference>
<dbReference type="SUPFAM" id="SSF47384">
    <property type="entry name" value="Homodimeric domain of signal transducing histidine kinase"/>
    <property type="match status" value="1"/>
</dbReference>
<dbReference type="CDD" id="cd00082">
    <property type="entry name" value="HisKA"/>
    <property type="match status" value="1"/>
</dbReference>
<dbReference type="InterPro" id="IPR000014">
    <property type="entry name" value="PAS"/>
</dbReference>
<evidence type="ECO:0000256" key="3">
    <source>
        <dbReference type="ARBA" id="ARBA00022553"/>
    </source>
</evidence>
<dbReference type="SMART" id="SM00086">
    <property type="entry name" value="PAC"/>
    <property type="match status" value="2"/>
</dbReference>
<feature type="domain" description="PAC" evidence="8">
    <location>
        <begin position="219"/>
        <end position="271"/>
    </location>
</feature>
<organism evidence="9 10">
    <name type="scientific">Syntrophorhabdus aromaticivorans</name>
    <dbReference type="NCBI Taxonomy" id="328301"/>
    <lineage>
        <taxon>Bacteria</taxon>
        <taxon>Pseudomonadati</taxon>
        <taxon>Thermodesulfobacteriota</taxon>
        <taxon>Syntrophorhabdia</taxon>
        <taxon>Syntrophorhabdales</taxon>
        <taxon>Syntrophorhabdaceae</taxon>
        <taxon>Syntrophorhabdus</taxon>
    </lineage>
</organism>
<feature type="domain" description="PAS" evidence="7">
    <location>
        <begin position="144"/>
        <end position="190"/>
    </location>
</feature>
<dbReference type="Pfam" id="PF00989">
    <property type="entry name" value="PAS"/>
    <property type="match status" value="1"/>
</dbReference>
<evidence type="ECO:0000259" key="6">
    <source>
        <dbReference type="PROSITE" id="PS50109"/>
    </source>
</evidence>
<feature type="domain" description="PAC" evidence="8">
    <location>
        <begin position="92"/>
        <end position="143"/>
    </location>
</feature>
<dbReference type="InterPro" id="IPR005467">
    <property type="entry name" value="His_kinase_dom"/>
</dbReference>
<dbReference type="InterPro" id="IPR035965">
    <property type="entry name" value="PAS-like_dom_sf"/>
</dbReference>
<reference evidence="9" key="1">
    <citation type="journal article" date="2020" name="Biotechnol. Biofuels">
        <title>New insights from the biogas microbiome by comprehensive genome-resolved metagenomics of nearly 1600 species originating from multiple anaerobic digesters.</title>
        <authorList>
            <person name="Campanaro S."/>
            <person name="Treu L."/>
            <person name="Rodriguez-R L.M."/>
            <person name="Kovalovszki A."/>
            <person name="Ziels R.M."/>
            <person name="Maus I."/>
            <person name="Zhu X."/>
            <person name="Kougias P.G."/>
            <person name="Basile A."/>
            <person name="Luo G."/>
            <person name="Schluter A."/>
            <person name="Konstantinidis K.T."/>
            <person name="Angelidaki I."/>
        </authorList>
    </citation>
    <scope>NUCLEOTIDE SEQUENCE</scope>
    <source>
        <strain evidence="9">AS06rmzACSIP_7</strain>
    </source>
</reference>
<evidence type="ECO:0000313" key="9">
    <source>
        <dbReference type="EMBL" id="NLW35223.1"/>
    </source>
</evidence>
<dbReference type="EC" id="2.7.13.3" evidence="2"/>
<feature type="domain" description="PAC" evidence="8">
    <location>
        <begin position="346"/>
        <end position="396"/>
    </location>
</feature>
<dbReference type="Gene3D" id="3.30.450.20">
    <property type="entry name" value="PAS domain"/>
    <property type="match status" value="3"/>
</dbReference>
<evidence type="ECO:0000313" key="10">
    <source>
        <dbReference type="Proteomes" id="UP000777265"/>
    </source>
</evidence>
<name>A0A971S0N8_9BACT</name>
<dbReference type="InterPro" id="IPR003594">
    <property type="entry name" value="HATPase_dom"/>
</dbReference>
<keyword evidence="3" id="KW-0597">Phosphoprotein</keyword>
<dbReference type="InterPro" id="IPR013767">
    <property type="entry name" value="PAS_fold"/>
</dbReference>
<dbReference type="InterPro" id="IPR013656">
    <property type="entry name" value="PAS_4"/>
</dbReference>
<gene>
    <name evidence="9" type="ORF">GXY80_07055</name>
</gene>
<dbReference type="Pfam" id="PF02518">
    <property type="entry name" value="HATPase_c"/>
    <property type="match status" value="1"/>
</dbReference>
<dbReference type="GO" id="GO:0006355">
    <property type="term" value="P:regulation of DNA-templated transcription"/>
    <property type="evidence" value="ECO:0007669"/>
    <property type="project" value="InterPro"/>
</dbReference>
<dbReference type="PANTHER" id="PTHR43304">
    <property type="entry name" value="PHYTOCHROME-LIKE PROTEIN CPH1"/>
    <property type="match status" value="1"/>
</dbReference>
<keyword evidence="4" id="KW-0808">Transferase</keyword>
<dbReference type="Gene3D" id="1.10.287.130">
    <property type="match status" value="1"/>
</dbReference>
<dbReference type="AlphaFoldDB" id="A0A971S0N8"/>
<evidence type="ECO:0000259" key="7">
    <source>
        <dbReference type="PROSITE" id="PS50112"/>
    </source>
</evidence>
<dbReference type="InterPro" id="IPR036890">
    <property type="entry name" value="HATPase_C_sf"/>
</dbReference>
<dbReference type="GO" id="GO:0000155">
    <property type="term" value="F:phosphorelay sensor kinase activity"/>
    <property type="evidence" value="ECO:0007669"/>
    <property type="project" value="InterPro"/>
</dbReference>
<dbReference type="CDD" id="cd00130">
    <property type="entry name" value="PAS"/>
    <property type="match status" value="2"/>
</dbReference>
<evidence type="ECO:0000256" key="1">
    <source>
        <dbReference type="ARBA" id="ARBA00000085"/>
    </source>
</evidence>
<dbReference type="PROSITE" id="PS50109">
    <property type="entry name" value="HIS_KIN"/>
    <property type="match status" value="1"/>
</dbReference>
<dbReference type="PROSITE" id="PS50113">
    <property type="entry name" value="PAC"/>
    <property type="match status" value="3"/>
</dbReference>
<evidence type="ECO:0000256" key="5">
    <source>
        <dbReference type="ARBA" id="ARBA00022777"/>
    </source>
</evidence>
<feature type="domain" description="Histidine kinase" evidence="6">
    <location>
        <begin position="414"/>
        <end position="713"/>
    </location>
</feature>
<dbReference type="SMART" id="SM00387">
    <property type="entry name" value="HATPase_c"/>
    <property type="match status" value="1"/>
</dbReference>
<dbReference type="PROSITE" id="PS50112">
    <property type="entry name" value="PAS"/>
    <property type="match status" value="2"/>
</dbReference>
<dbReference type="InterPro" id="IPR000700">
    <property type="entry name" value="PAS-assoc_C"/>
</dbReference>
<keyword evidence="5" id="KW-0418">Kinase</keyword>
<feature type="domain" description="PAS" evidence="7">
    <location>
        <begin position="21"/>
        <end position="93"/>
    </location>
</feature>
<dbReference type="InterPro" id="IPR052162">
    <property type="entry name" value="Sensor_kinase/Photoreceptor"/>
</dbReference>
<sequence>MRQPDKSNMALLQELSTLRERITTFQSLFNATEDIAFLMEADGTIALANDKAVEFYGISDRFPMGAPVAIYELIPAERVAGAKRRVRSVVETGRALRFESLHKGNVFENNLYPVFGEHGDVRQIAAYVRNITERKAIEANLRRTEEKYRNIYENATEGIFQISPDGRFLSANPALAHIHGYDSPEEMARSVTNVPRQLYVDSRDHDRLIGLLRNEGAVQNFEARMHRKDQGLHWISVNVRIVRDPNGKPLYYEGTMQDITKRKEAEEALSESEERYRVAIEHSNDAVAIIRGYTNEYVNRRFIEMFGYESRNEVIGVPIFVVVHPDDRDRVIAINRRRQRGEPVPSSYEFKGIRKDGTELYIEASATTIVYRGTSAYLAYMRDITERIQAQKALIKSHRELEKLNRAKTKAVNHISHELKTPLAVIRGNIRILKRKLTGSPIEGGIQGILVSLERNLERLFGISKETDEIFRVTKELEANVLLDDLERLWERIEDLSALPPDMQVHLEALKGWVNQYRAGAALTFQSIDLFPFVLQVLNKARQPAGHRRIDFETEGENDLFVFMDPVILREIVEGLLKNAIENTPDGGKIKVAVEQKGNRIWLHVIDYGIGIRKEDQQYLFDGLFHAKETDLYASRKPYDFGAGGKGLELLRMKVYGRRFGFDITMKSRRCIYIPGSQDLCPGDTSICPYIRSREECIASGGTTFSVSFPVFPTAGAADKAGVDH</sequence>
<dbReference type="SMART" id="SM00388">
    <property type="entry name" value="HisKA"/>
    <property type="match status" value="1"/>
</dbReference>
<comment type="catalytic activity">
    <reaction evidence="1">
        <text>ATP + protein L-histidine = ADP + protein N-phospho-L-histidine.</text>
        <dbReference type="EC" id="2.7.13.3"/>
    </reaction>
</comment>
<dbReference type="Pfam" id="PF08448">
    <property type="entry name" value="PAS_4"/>
    <property type="match status" value="1"/>
</dbReference>
<dbReference type="NCBIfam" id="TIGR00229">
    <property type="entry name" value="sensory_box"/>
    <property type="match status" value="3"/>
</dbReference>
<dbReference type="Pfam" id="PF00512">
    <property type="entry name" value="HisKA"/>
    <property type="match status" value="1"/>
</dbReference>
<dbReference type="SUPFAM" id="SSF55785">
    <property type="entry name" value="PYP-like sensor domain (PAS domain)"/>
    <property type="match status" value="3"/>
</dbReference>
<evidence type="ECO:0000259" key="8">
    <source>
        <dbReference type="PROSITE" id="PS50113"/>
    </source>
</evidence>
<dbReference type="InterPro" id="IPR001610">
    <property type="entry name" value="PAC"/>
</dbReference>
<dbReference type="Proteomes" id="UP000777265">
    <property type="component" value="Unassembled WGS sequence"/>
</dbReference>
<evidence type="ECO:0000256" key="4">
    <source>
        <dbReference type="ARBA" id="ARBA00022679"/>
    </source>
</evidence>
<dbReference type="SUPFAM" id="SSF55874">
    <property type="entry name" value="ATPase domain of HSP90 chaperone/DNA topoisomerase II/histidine kinase"/>
    <property type="match status" value="1"/>
</dbReference>
<evidence type="ECO:0000256" key="2">
    <source>
        <dbReference type="ARBA" id="ARBA00012438"/>
    </source>
</evidence>
<proteinExistence type="predicted"/>
<dbReference type="InterPro" id="IPR036097">
    <property type="entry name" value="HisK_dim/P_sf"/>
</dbReference>
<dbReference type="SMART" id="SM00091">
    <property type="entry name" value="PAS"/>
    <property type="match status" value="3"/>
</dbReference>
<accession>A0A971S0N8</accession>
<dbReference type="Gene3D" id="3.30.565.10">
    <property type="entry name" value="Histidine kinase-like ATPase, C-terminal domain"/>
    <property type="match status" value="1"/>
</dbReference>
<comment type="caution">
    <text evidence="9">The sequence shown here is derived from an EMBL/GenBank/DDBJ whole genome shotgun (WGS) entry which is preliminary data.</text>
</comment>
<dbReference type="PANTHER" id="PTHR43304:SF1">
    <property type="entry name" value="PAC DOMAIN-CONTAINING PROTEIN"/>
    <property type="match status" value="1"/>
</dbReference>
<dbReference type="EMBL" id="JAAYEE010000115">
    <property type="protein sequence ID" value="NLW35223.1"/>
    <property type="molecule type" value="Genomic_DNA"/>
</dbReference>
<protein>
    <recommendedName>
        <fullName evidence="2">histidine kinase</fullName>
        <ecNumber evidence="2">2.7.13.3</ecNumber>
    </recommendedName>
</protein>